<feature type="compositionally biased region" description="Basic and acidic residues" evidence="1">
    <location>
        <begin position="223"/>
        <end position="233"/>
    </location>
</feature>
<evidence type="ECO:0000313" key="4">
    <source>
        <dbReference type="Proteomes" id="UP000529783"/>
    </source>
</evidence>
<evidence type="ECO:0000259" key="2">
    <source>
        <dbReference type="Pfam" id="PF13304"/>
    </source>
</evidence>
<feature type="domain" description="ATPase AAA-type core" evidence="2">
    <location>
        <begin position="51"/>
        <end position="473"/>
    </location>
</feature>
<dbReference type="InterPro" id="IPR003959">
    <property type="entry name" value="ATPase_AAA_core"/>
</dbReference>
<proteinExistence type="predicted"/>
<dbReference type="PANTHER" id="PTHR43581">
    <property type="entry name" value="ATP/GTP PHOSPHATASE"/>
    <property type="match status" value="1"/>
</dbReference>
<dbReference type="PANTHER" id="PTHR43581:SF2">
    <property type="entry name" value="EXCINUCLEASE ATPASE SUBUNIT"/>
    <property type="match status" value="1"/>
</dbReference>
<dbReference type="GO" id="GO:0016887">
    <property type="term" value="F:ATP hydrolysis activity"/>
    <property type="evidence" value="ECO:0007669"/>
    <property type="project" value="InterPro"/>
</dbReference>
<feature type="region of interest" description="Disordered" evidence="1">
    <location>
        <begin position="133"/>
        <end position="153"/>
    </location>
</feature>
<accession>A0A7Y9ED52</accession>
<dbReference type="Pfam" id="PF13304">
    <property type="entry name" value="AAA_21"/>
    <property type="match status" value="1"/>
</dbReference>
<gene>
    <name evidence="3" type="ORF">BJY14_001553</name>
</gene>
<dbReference type="AlphaFoldDB" id="A0A7Y9ED52"/>
<sequence length="486" mass="54635">MAKAEIAGSAPKIKRGYLISEIRINKLFGRYSYRISPVQHEVALKGGPALMLFYGDNGSGKTTIMRLLWDLFSPSEKSGHRTRIARTPFRSMEVLLGAGHLIRITRTDEEELTGDYSIEVFNAKNEPLVRQPYTLDPEGRINPIGGGDPDPHNERMRERLETLPASARKIIEDRYSDKLLDSFTTSFFNDRTDYFAAYLHKIGTVPYLLADDRQMYADEPEGTEPRINRKREQPTPAASSVALELSSAIKRTNDWLRQQLFSGAQAGSQSAEHIYREVLTHLASAGAGDSSETSFEGVRESIIELQTRTVRFAEFGLVPPISARQLTSLMDAVPATRKDLAASIIAPYVEGQNARLDSLQETEQLVRVFVSNINTFLADKKVTYSPARGLRIQTIERRPTTLSPGQLSSGERQLMLLFCNAFLARETTGLFLIDEPELSLNVKWQRRLVEALLELVHGSNVQFILATHSIEIVTRHRPYLAEVRED</sequence>
<dbReference type="SUPFAM" id="SSF52540">
    <property type="entry name" value="P-loop containing nucleoside triphosphate hydrolases"/>
    <property type="match status" value="1"/>
</dbReference>
<dbReference type="Gene3D" id="3.40.50.300">
    <property type="entry name" value="P-loop containing nucleotide triphosphate hydrolases"/>
    <property type="match status" value="1"/>
</dbReference>
<comment type="caution">
    <text evidence="3">The sequence shown here is derived from an EMBL/GenBank/DDBJ whole genome shotgun (WGS) entry which is preliminary data.</text>
</comment>
<evidence type="ECO:0000256" key="1">
    <source>
        <dbReference type="SAM" id="MobiDB-lite"/>
    </source>
</evidence>
<protein>
    <submittedName>
        <fullName evidence="3">Energy-coupling factor transporter ATP-binding protein EcfA2</fullName>
    </submittedName>
</protein>
<dbReference type="InterPro" id="IPR051396">
    <property type="entry name" value="Bact_Antivir_Def_Nuclease"/>
</dbReference>
<dbReference type="Proteomes" id="UP000529783">
    <property type="component" value="Unassembled WGS sequence"/>
</dbReference>
<reference evidence="3 4" key="1">
    <citation type="submission" date="2020-07" db="EMBL/GenBank/DDBJ databases">
        <title>Sequencing the genomes of 1000 actinobacteria strains.</title>
        <authorList>
            <person name="Klenk H.-P."/>
        </authorList>
    </citation>
    <scope>NUCLEOTIDE SEQUENCE [LARGE SCALE GENOMIC DNA]</scope>
    <source>
        <strain evidence="3 4">DSM 40398</strain>
    </source>
</reference>
<name>A0A7Y9ED52_9ACTN</name>
<dbReference type="GO" id="GO:0005524">
    <property type="term" value="F:ATP binding"/>
    <property type="evidence" value="ECO:0007669"/>
    <property type="project" value="UniProtKB-KW"/>
</dbReference>
<keyword evidence="4" id="KW-1185">Reference proteome</keyword>
<organism evidence="3 4">
    <name type="scientific">Actinomadura luteofluorescens</name>
    <dbReference type="NCBI Taxonomy" id="46163"/>
    <lineage>
        <taxon>Bacteria</taxon>
        <taxon>Bacillati</taxon>
        <taxon>Actinomycetota</taxon>
        <taxon>Actinomycetes</taxon>
        <taxon>Streptosporangiales</taxon>
        <taxon>Thermomonosporaceae</taxon>
        <taxon>Actinomadura</taxon>
    </lineage>
</organism>
<dbReference type="InterPro" id="IPR027417">
    <property type="entry name" value="P-loop_NTPase"/>
</dbReference>
<dbReference type="EMBL" id="JACCBA010000001">
    <property type="protein sequence ID" value="NYD45570.1"/>
    <property type="molecule type" value="Genomic_DNA"/>
</dbReference>
<keyword evidence="3" id="KW-0547">Nucleotide-binding</keyword>
<dbReference type="RefSeq" id="WP_179842974.1">
    <property type="nucleotide sequence ID" value="NZ_JACCBA010000001.1"/>
</dbReference>
<evidence type="ECO:0000313" key="3">
    <source>
        <dbReference type="EMBL" id="NYD45570.1"/>
    </source>
</evidence>
<feature type="region of interest" description="Disordered" evidence="1">
    <location>
        <begin position="219"/>
        <end position="239"/>
    </location>
</feature>
<keyword evidence="3" id="KW-0067">ATP-binding</keyword>